<keyword evidence="2" id="KW-1185">Reference proteome</keyword>
<protein>
    <recommendedName>
        <fullName evidence="3">Phage protein</fullName>
    </recommendedName>
</protein>
<gene>
    <name evidence="1" type="ORF">KQI75_11615</name>
</gene>
<dbReference type="Proteomes" id="UP000783588">
    <property type="component" value="Unassembled WGS sequence"/>
</dbReference>
<dbReference type="EMBL" id="JAHLQI010000007">
    <property type="protein sequence ID" value="MBU5491254.1"/>
    <property type="molecule type" value="Genomic_DNA"/>
</dbReference>
<evidence type="ECO:0000313" key="2">
    <source>
        <dbReference type="Proteomes" id="UP000783588"/>
    </source>
</evidence>
<comment type="caution">
    <text evidence="1">The sequence shown here is derived from an EMBL/GenBank/DDBJ whole genome shotgun (WGS) entry which is preliminary data.</text>
</comment>
<proteinExistence type="predicted"/>
<sequence length="124" mass="14960">MREIIFNDNNEERLRKELTGAQKCARTRKIMIEDIRGAIKDIENKYSQVSDTVLEDCTFWCNPHAQRFANAYRGVPESTQFKLRRKYHSWRIVEIRRCRCTGIRIKADLTRDAKERIIEMYERF</sequence>
<evidence type="ECO:0008006" key="3">
    <source>
        <dbReference type="Google" id="ProtNLM"/>
    </source>
</evidence>
<reference evidence="1 2" key="1">
    <citation type="submission" date="2021-06" db="EMBL/GenBank/DDBJ databases">
        <authorList>
            <person name="Sun Q."/>
            <person name="Li D."/>
        </authorList>
    </citation>
    <scope>NUCLEOTIDE SEQUENCE [LARGE SCALE GENOMIC DNA]</scope>
    <source>
        <strain evidence="1 2">MSJd-7</strain>
    </source>
</reference>
<dbReference type="RefSeq" id="WP_216470968.1">
    <property type="nucleotide sequence ID" value="NZ_JAHLQI010000007.1"/>
</dbReference>
<evidence type="ECO:0000313" key="1">
    <source>
        <dbReference type="EMBL" id="MBU5491254.1"/>
    </source>
</evidence>
<organism evidence="1 2">
    <name type="scientific">Butyricicoccus intestinisimiae</name>
    <dbReference type="NCBI Taxonomy" id="2841509"/>
    <lineage>
        <taxon>Bacteria</taxon>
        <taxon>Bacillati</taxon>
        <taxon>Bacillota</taxon>
        <taxon>Clostridia</taxon>
        <taxon>Eubacteriales</taxon>
        <taxon>Butyricicoccaceae</taxon>
        <taxon>Butyricicoccus</taxon>
    </lineage>
</organism>
<name>A0ABS6EU88_9FIRM</name>
<accession>A0ABS6EU88</accession>